<protein>
    <submittedName>
        <fullName evidence="1">Uncharacterized protein</fullName>
    </submittedName>
</protein>
<comment type="caution">
    <text evidence="1">The sequence shown here is derived from an EMBL/GenBank/DDBJ whole genome shotgun (WGS) entry which is preliminary data.</text>
</comment>
<dbReference type="EMBL" id="JAMYWD010000001">
    <property type="protein sequence ID" value="KAJ4980622.1"/>
    <property type="molecule type" value="Genomic_DNA"/>
</dbReference>
<name>A0A9Q0R2I7_9MAGN</name>
<sequence>MSWYVEPLFATLLLRFSSRNDDIASLVITDDLRYCFTDELRHSFTDPPTNCNIGPLISLANCDCRGRWYVICSSSFRYIYSLSLRLAFLHRLRKTGRSGDIVGAINAMLEHFKARMDLFTSFHTSSACPSPSFVTTGGYSIIQYLTVLNTIPDLDKRTYIKAMNHLTNNAKWRELFMSLDDEKKLWAIKSIPRYQQCFTDLQVVYI</sequence>
<proteinExistence type="predicted"/>
<accession>A0A9Q0R2I7</accession>
<organism evidence="1 2">
    <name type="scientific">Protea cynaroides</name>
    <dbReference type="NCBI Taxonomy" id="273540"/>
    <lineage>
        <taxon>Eukaryota</taxon>
        <taxon>Viridiplantae</taxon>
        <taxon>Streptophyta</taxon>
        <taxon>Embryophyta</taxon>
        <taxon>Tracheophyta</taxon>
        <taxon>Spermatophyta</taxon>
        <taxon>Magnoliopsida</taxon>
        <taxon>Proteales</taxon>
        <taxon>Proteaceae</taxon>
        <taxon>Protea</taxon>
    </lineage>
</organism>
<keyword evidence="2" id="KW-1185">Reference proteome</keyword>
<gene>
    <name evidence="1" type="ORF">NE237_031459</name>
</gene>
<dbReference type="AlphaFoldDB" id="A0A9Q0R2I7"/>
<evidence type="ECO:0000313" key="2">
    <source>
        <dbReference type="Proteomes" id="UP001141806"/>
    </source>
</evidence>
<evidence type="ECO:0000313" key="1">
    <source>
        <dbReference type="EMBL" id="KAJ4980622.1"/>
    </source>
</evidence>
<dbReference type="Proteomes" id="UP001141806">
    <property type="component" value="Unassembled WGS sequence"/>
</dbReference>
<reference evidence="1" key="1">
    <citation type="journal article" date="2023" name="Plant J.">
        <title>The genome of the king protea, Protea cynaroides.</title>
        <authorList>
            <person name="Chang J."/>
            <person name="Duong T.A."/>
            <person name="Schoeman C."/>
            <person name="Ma X."/>
            <person name="Roodt D."/>
            <person name="Barker N."/>
            <person name="Li Z."/>
            <person name="Van de Peer Y."/>
            <person name="Mizrachi E."/>
        </authorList>
    </citation>
    <scope>NUCLEOTIDE SEQUENCE</scope>
    <source>
        <tissue evidence="1">Young leaves</tissue>
    </source>
</reference>